<name>A0A6S7KU97_PARCT</name>
<dbReference type="EMBL" id="CACRXK020041154">
    <property type="protein sequence ID" value="CAB4045690.1"/>
    <property type="molecule type" value="Genomic_DNA"/>
</dbReference>
<gene>
    <name evidence="1" type="ORF">PACLA_8A034075</name>
</gene>
<sequence>YLIGTGAYDWYPDPGSERQQQASRSPRQFMLQLIVTLLARSYIGSFDAIGPQWFRARADNARAPVLNF</sequence>
<organism evidence="1 2">
    <name type="scientific">Paramuricea clavata</name>
    <name type="common">Red gorgonian</name>
    <name type="synonym">Violescent sea-whip</name>
    <dbReference type="NCBI Taxonomy" id="317549"/>
    <lineage>
        <taxon>Eukaryota</taxon>
        <taxon>Metazoa</taxon>
        <taxon>Cnidaria</taxon>
        <taxon>Anthozoa</taxon>
        <taxon>Octocorallia</taxon>
        <taxon>Malacalcyonacea</taxon>
        <taxon>Plexauridae</taxon>
        <taxon>Paramuricea</taxon>
    </lineage>
</organism>
<dbReference type="Proteomes" id="UP001152795">
    <property type="component" value="Unassembled WGS sequence"/>
</dbReference>
<keyword evidence="2" id="KW-1185">Reference proteome</keyword>
<dbReference type="AlphaFoldDB" id="A0A6S7KU97"/>
<proteinExistence type="predicted"/>
<protein>
    <submittedName>
        <fullName evidence="1">Uncharacterized protein</fullName>
    </submittedName>
</protein>
<reference evidence="1" key="1">
    <citation type="submission" date="2020-04" db="EMBL/GenBank/DDBJ databases">
        <authorList>
            <person name="Alioto T."/>
            <person name="Alioto T."/>
            <person name="Gomez Garrido J."/>
        </authorList>
    </citation>
    <scope>NUCLEOTIDE SEQUENCE</scope>
    <source>
        <strain evidence="1">A484AB</strain>
    </source>
</reference>
<evidence type="ECO:0000313" key="1">
    <source>
        <dbReference type="EMBL" id="CAB4045690.1"/>
    </source>
</evidence>
<feature type="non-terminal residue" evidence="1">
    <location>
        <position position="68"/>
    </location>
</feature>
<feature type="non-terminal residue" evidence="1">
    <location>
        <position position="1"/>
    </location>
</feature>
<accession>A0A6S7KU97</accession>
<comment type="caution">
    <text evidence="1">The sequence shown here is derived from an EMBL/GenBank/DDBJ whole genome shotgun (WGS) entry which is preliminary data.</text>
</comment>
<evidence type="ECO:0000313" key="2">
    <source>
        <dbReference type="Proteomes" id="UP001152795"/>
    </source>
</evidence>